<dbReference type="EMBL" id="UINC01038807">
    <property type="protein sequence ID" value="SVB36345.1"/>
    <property type="molecule type" value="Genomic_DNA"/>
</dbReference>
<reference evidence="1" key="1">
    <citation type="submission" date="2018-05" db="EMBL/GenBank/DDBJ databases">
        <authorList>
            <person name="Lanie J.A."/>
            <person name="Ng W.-L."/>
            <person name="Kazmierczak K.M."/>
            <person name="Andrzejewski T.M."/>
            <person name="Davidsen T.M."/>
            <person name="Wayne K.J."/>
            <person name="Tettelin H."/>
            <person name="Glass J.I."/>
            <person name="Rusch D."/>
            <person name="Podicherti R."/>
            <person name="Tsui H.-C.T."/>
            <person name="Winkler M.E."/>
        </authorList>
    </citation>
    <scope>NUCLEOTIDE SEQUENCE</scope>
</reference>
<gene>
    <name evidence="1" type="ORF">METZ01_LOCUS189199</name>
</gene>
<name>A0A382DDM6_9ZZZZ</name>
<evidence type="ECO:0000313" key="1">
    <source>
        <dbReference type="EMBL" id="SVB36345.1"/>
    </source>
</evidence>
<proteinExistence type="predicted"/>
<accession>A0A382DDM6</accession>
<organism evidence="1">
    <name type="scientific">marine metagenome</name>
    <dbReference type="NCBI Taxonomy" id="408172"/>
    <lineage>
        <taxon>unclassified sequences</taxon>
        <taxon>metagenomes</taxon>
        <taxon>ecological metagenomes</taxon>
    </lineage>
</organism>
<sequence length="329" mass="34811">LGGDNTGDALELTVTSTSLVSNATDMNINFYDSNRAALGTFNLYFVFSDRSDGRLLYKLENAVVNEAAIDFDIDGIATINWSGMAGQIKEVITGLGAGQITAATTAPTATAAGALWADTDDSDKLYISTASGNSNWYANISEGSTSTGNFIRNRLTNLTLAPEGTLTTGFRGTTTFDREGDGVGGDKYREDYSVAITGGNVTISNNISYLTPEELGKVNQPIEHVTGTRSVTGSLTCYLASSDAATNRSKNLFQDLVSDINTVINKFAITLQVGGTDTTKPRFEIALPLAHLEIPSHSIEDVISLETNFHGLGSGVGEGDEVTLKYIGV</sequence>
<feature type="non-terminal residue" evidence="1">
    <location>
        <position position="1"/>
    </location>
</feature>
<protein>
    <submittedName>
        <fullName evidence="1">Uncharacterized protein</fullName>
    </submittedName>
</protein>
<dbReference type="AlphaFoldDB" id="A0A382DDM6"/>